<comment type="caution">
    <text evidence="5">The sequence shown here is derived from an EMBL/GenBank/DDBJ whole genome shotgun (WGS) entry which is preliminary data.</text>
</comment>
<dbReference type="InterPro" id="IPR036322">
    <property type="entry name" value="WD40_repeat_dom_sf"/>
</dbReference>
<feature type="transmembrane region" description="Helical" evidence="3">
    <location>
        <begin position="582"/>
        <end position="602"/>
    </location>
</feature>
<dbReference type="Proteomes" id="UP001362999">
    <property type="component" value="Unassembled WGS sequence"/>
</dbReference>
<dbReference type="Pfam" id="PF00400">
    <property type="entry name" value="WD40"/>
    <property type="match status" value="1"/>
</dbReference>
<dbReference type="AlphaFoldDB" id="A0AAW0DWK6"/>
<dbReference type="Gene3D" id="2.130.10.10">
    <property type="entry name" value="YVTN repeat-like/Quinoprotein amine dehydrogenase"/>
    <property type="match status" value="1"/>
</dbReference>
<dbReference type="InterPro" id="IPR001680">
    <property type="entry name" value="WD40_rpt"/>
</dbReference>
<feature type="transmembrane region" description="Helical" evidence="3">
    <location>
        <begin position="647"/>
        <end position="673"/>
    </location>
</feature>
<keyword evidence="3" id="KW-0472">Membrane</keyword>
<evidence type="ECO:0000313" key="6">
    <source>
        <dbReference type="Proteomes" id="UP001362999"/>
    </source>
</evidence>
<dbReference type="SUPFAM" id="SSF50978">
    <property type="entry name" value="WD40 repeat-like"/>
    <property type="match status" value="1"/>
</dbReference>
<evidence type="ECO:0000313" key="5">
    <source>
        <dbReference type="EMBL" id="KAK7055537.1"/>
    </source>
</evidence>
<feature type="repeat" description="WD" evidence="1">
    <location>
        <begin position="286"/>
        <end position="318"/>
    </location>
</feature>
<dbReference type="PROSITE" id="PS50294">
    <property type="entry name" value="WD_REPEATS_REGION"/>
    <property type="match status" value="1"/>
</dbReference>
<evidence type="ECO:0000259" key="4">
    <source>
        <dbReference type="Pfam" id="PF20152"/>
    </source>
</evidence>
<dbReference type="PANTHER" id="PTHR40465">
    <property type="entry name" value="CHROMOSOME 1, WHOLE GENOME SHOTGUN SEQUENCE"/>
    <property type="match status" value="1"/>
</dbReference>
<organism evidence="5 6">
    <name type="scientific">Favolaschia claudopus</name>
    <dbReference type="NCBI Taxonomy" id="2862362"/>
    <lineage>
        <taxon>Eukaryota</taxon>
        <taxon>Fungi</taxon>
        <taxon>Dikarya</taxon>
        <taxon>Basidiomycota</taxon>
        <taxon>Agaricomycotina</taxon>
        <taxon>Agaricomycetes</taxon>
        <taxon>Agaricomycetidae</taxon>
        <taxon>Agaricales</taxon>
        <taxon>Marasmiineae</taxon>
        <taxon>Mycenaceae</taxon>
        <taxon>Favolaschia</taxon>
    </lineage>
</organism>
<sequence>MNPPVPSGSRKRVNSRAEEDDDARFKRPRLIVPASPIFVSPVILPPPSPSLRDPIQYDAYSVPFLARLSPNDAVLASLPNARSPSSQFSISRSRSGTSAAALRRSASLSSFHSQATEPPTQPQPHYPDGSSKFCLKPSPRLSIDFCLPSAESSSGSTALPLCYFDGNLFFGRANNRVHVRNMASGDTSSSSTSAQLCKLQEAHGDLGCLAAGGIQNDRLALSTSKGFIQIWDTNTKKMVSQWSTNGVASMVWNGNVLTTGGLKGAIRQYDTRIQPAAKMKEQAAKATNHRGRVSVLSWNSEGRLLASGDQHGAVWTWDSRALVPLDVGDFSQRRKKIQHSQAISALGWCPWQPKLLATGDIQGVVRFWNVEPANPNSNATQPTKIEFGSKVVGLTFSPNYKELLTTLGPPSNVPDNTRLSVLPGSTTCNALVSHTFPSLRPITSISVSEEEVCGSVLNTATTAHKIVVAVPGEAALKVYDVNFQGILLKFSSSPNDHAVRVELFGLQLSLPRRRCALCIDILFQLSATADNERTGRNCVCFQFCASAAPPSLLTLSSRSGYDSHGPMFLGYIYLYMTTYKRWVAVLMLADTLNTGFMIAYLYQSLVVHFDDLAYLAKANWDPAMTGIIGAMVQLFYAWRIHTLTGSVWVVGLIGVCALTNAFGGLATASAIAFVPEFDHFQQFQVTVICWLMSAAVGDVIITTTLVSFFRKHRTGCSATDSKVDQIIRLTIQTGMITSLCSVVDLGLFLGDSSGMHLLFNLPLAKLYSNSLMSSLNARGGWRRSDPNDSGDLKNISLPLSVNVPPTSTAATVDLPTPNMAQQTRFNITSAASQKSYIESPV</sequence>
<evidence type="ECO:0000256" key="2">
    <source>
        <dbReference type="SAM" id="MobiDB-lite"/>
    </source>
</evidence>
<gene>
    <name evidence="5" type="ORF">R3P38DRAFT_3385550</name>
</gene>
<keyword evidence="3" id="KW-1133">Transmembrane helix</keyword>
<name>A0AAW0DWK6_9AGAR</name>
<evidence type="ECO:0000256" key="3">
    <source>
        <dbReference type="SAM" id="Phobius"/>
    </source>
</evidence>
<dbReference type="InterPro" id="IPR015943">
    <property type="entry name" value="WD40/YVTN_repeat-like_dom_sf"/>
</dbReference>
<accession>A0AAW0DWK6</accession>
<feature type="region of interest" description="Disordered" evidence="2">
    <location>
        <begin position="107"/>
        <end position="131"/>
    </location>
</feature>
<evidence type="ECO:0000256" key="1">
    <source>
        <dbReference type="PROSITE-ProRule" id="PRU00221"/>
    </source>
</evidence>
<dbReference type="SMART" id="SM00320">
    <property type="entry name" value="WD40"/>
    <property type="match status" value="4"/>
</dbReference>
<reference evidence="5 6" key="1">
    <citation type="journal article" date="2024" name="J Genomics">
        <title>Draft genome sequencing and assembly of Favolaschia claudopus CIRM-BRFM 2984 isolated from oak limbs.</title>
        <authorList>
            <person name="Navarro D."/>
            <person name="Drula E."/>
            <person name="Chaduli D."/>
            <person name="Cazenave R."/>
            <person name="Ahrendt S."/>
            <person name="Wang J."/>
            <person name="Lipzen A."/>
            <person name="Daum C."/>
            <person name="Barry K."/>
            <person name="Grigoriev I.V."/>
            <person name="Favel A."/>
            <person name="Rosso M.N."/>
            <person name="Martin F."/>
        </authorList>
    </citation>
    <scope>NUCLEOTIDE SEQUENCE [LARGE SCALE GENOMIC DNA]</scope>
    <source>
        <strain evidence="5 6">CIRM-BRFM 2984</strain>
    </source>
</reference>
<dbReference type="PANTHER" id="PTHR40465:SF1">
    <property type="entry name" value="DUF6534 DOMAIN-CONTAINING PROTEIN"/>
    <property type="match status" value="1"/>
</dbReference>
<feature type="transmembrane region" description="Helical" evidence="3">
    <location>
        <begin position="622"/>
        <end position="640"/>
    </location>
</feature>
<dbReference type="EMBL" id="JAWWNJ010000005">
    <property type="protein sequence ID" value="KAK7055537.1"/>
    <property type="molecule type" value="Genomic_DNA"/>
</dbReference>
<protein>
    <submittedName>
        <fullName evidence="5">WD-repeats-region domain-containing protein</fullName>
    </submittedName>
</protein>
<dbReference type="Pfam" id="PF20152">
    <property type="entry name" value="DUF6534"/>
    <property type="match status" value="1"/>
</dbReference>
<feature type="domain" description="DUF6534" evidence="4">
    <location>
        <begin position="694"/>
        <end position="778"/>
    </location>
</feature>
<feature type="transmembrane region" description="Helical" evidence="3">
    <location>
        <begin position="685"/>
        <end position="709"/>
    </location>
</feature>
<keyword evidence="1" id="KW-0853">WD repeat</keyword>
<keyword evidence="3" id="KW-0812">Transmembrane</keyword>
<dbReference type="PROSITE" id="PS50082">
    <property type="entry name" value="WD_REPEATS_2"/>
    <property type="match status" value="1"/>
</dbReference>
<dbReference type="InterPro" id="IPR045339">
    <property type="entry name" value="DUF6534"/>
</dbReference>
<feature type="region of interest" description="Disordered" evidence="2">
    <location>
        <begin position="1"/>
        <end position="27"/>
    </location>
</feature>
<keyword evidence="6" id="KW-1185">Reference proteome</keyword>
<proteinExistence type="predicted"/>